<evidence type="ECO:0000256" key="5">
    <source>
        <dbReference type="SAM" id="SignalP"/>
    </source>
</evidence>
<comment type="caution">
    <text evidence="8">The sequence shown here is derived from an EMBL/GenBank/DDBJ whole genome shotgun (WGS) entry which is preliminary data.</text>
</comment>
<dbReference type="SUPFAM" id="SSF49503">
    <property type="entry name" value="Cupredoxins"/>
    <property type="match status" value="3"/>
</dbReference>
<dbReference type="AlphaFoldDB" id="A0A941I5Q6"/>
<dbReference type="InterPro" id="IPR002355">
    <property type="entry name" value="Cu_oxidase_Cu_BS"/>
</dbReference>
<feature type="chain" id="PRO_5037175333" evidence="5">
    <location>
        <begin position="30"/>
        <end position="716"/>
    </location>
</feature>
<feature type="domain" description="Plastocyanin-like" evidence="6">
    <location>
        <begin position="562"/>
        <end position="687"/>
    </location>
</feature>
<reference evidence="8" key="1">
    <citation type="submission" date="2021-04" db="EMBL/GenBank/DDBJ databases">
        <title>novel species isolated from subtropical streams in China.</title>
        <authorList>
            <person name="Lu H."/>
        </authorList>
    </citation>
    <scope>NUCLEOTIDE SEQUENCE</scope>
    <source>
        <strain evidence="8">LFS511W</strain>
    </source>
</reference>
<keyword evidence="9" id="KW-1185">Reference proteome</keyword>
<dbReference type="CDD" id="cd13853">
    <property type="entry name" value="CuRO_1_Tth-MCO_like"/>
    <property type="match status" value="1"/>
</dbReference>
<dbReference type="GO" id="GO:0005507">
    <property type="term" value="F:copper ion binding"/>
    <property type="evidence" value="ECO:0007669"/>
    <property type="project" value="InterPro"/>
</dbReference>
<dbReference type="EMBL" id="JAGSPN010000004">
    <property type="protein sequence ID" value="MBR7781856.1"/>
    <property type="molecule type" value="Genomic_DNA"/>
</dbReference>
<dbReference type="Gene3D" id="2.60.40.420">
    <property type="entry name" value="Cupredoxins - blue copper proteins"/>
    <property type="match status" value="3"/>
</dbReference>
<dbReference type="GO" id="GO:0042597">
    <property type="term" value="C:periplasmic space"/>
    <property type="evidence" value="ECO:0007669"/>
    <property type="project" value="UniProtKB-SubCell"/>
</dbReference>
<evidence type="ECO:0000256" key="3">
    <source>
        <dbReference type="ARBA" id="ARBA00023002"/>
    </source>
</evidence>
<dbReference type="Pfam" id="PF07732">
    <property type="entry name" value="Cu-oxidase_3"/>
    <property type="match status" value="1"/>
</dbReference>
<dbReference type="GO" id="GO:0016491">
    <property type="term" value="F:oxidoreductase activity"/>
    <property type="evidence" value="ECO:0007669"/>
    <property type="project" value="UniProtKB-KW"/>
</dbReference>
<dbReference type="InterPro" id="IPR033138">
    <property type="entry name" value="Cu_oxidase_CS"/>
</dbReference>
<dbReference type="PANTHER" id="PTHR11709:SF518">
    <property type="entry name" value="MULTICOPPER OXIDASE"/>
    <property type="match status" value="1"/>
</dbReference>
<sequence length="716" mass="79567">MMSHQTPSTHRHSILWLAAVSLCTSIAFADEAINANALAKLNQRILQVPPLLTPNDFPINHTPSPRDQFEKSYDLFIRYTDGSIYNPITGTADKVRLRAYQQKKDRSWDTNILGAARFQAPTVMMVPGQTVRFKLHNQLPEQVEKLSAHTDQTEIQCPPTELNAPGSPGCFNITNLHSHGLWISPSGNSDNVLLSIEPNVNFEYEYNVPVDHPAGTFWYHPHVHGTTAMQVASGMTGALIVKGERYPNLAKNGDLDTLLKEFEPKKGGSSAEVMLLQQVPYACFKSTPGNPYSSYQSVYDKDGNEIGPWSCAEGEVGVVENFNQVEKPGSWRASGRYTMINGQVHPKIVMAHNTVHRWRLIDAGFQDTVKLRIKQVTKPEEVSDLLSGKKSIEEVCSGSDVWQFEVASDGLTHAKAISKTTNFLQPGYRSDILFALPNAGQYCVYDDKAPASLNSDQAKNARLLAIIDGGTSGKSSAKTIRASDEASQTQFMTQQLLVAANKQPAILREQIKADLKNGLQLNKFVPHKSFTPETLAKLNSQTKEYVTFDIAPVGDKTRFMVEGKFNPNLQPSLEYTYKPDRTDHTLILGTEQIWTLRSKVGSHPFHIHVNPFQIIGIKWVGQGPEDKTSDAYQQYQNLIGTWKDTLLVSPDYEIEVATRYQRYIGEYVLHCHILEHEDQGMMQNVKVVVPNSKGGASSGAHGGHSIPVKHSEHSGH</sequence>
<accession>A0A941I5Q6</accession>
<keyword evidence="5" id="KW-0732">Signal</keyword>
<dbReference type="PROSITE" id="PS00079">
    <property type="entry name" value="MULTICOPPER_OXIDASE1"/>
    <property type="match status" value="1"/>
</dbReference>
<feature type="signal peptide" evidence="5">
    <location>
        <begin position="1"/>
        <end position="29"/>
    </location>
</feature>
<name>A0A941I5Q6_9BURK</name>
<dbReference type="InterPro" id="IPR011707">
    <property type="entry name" value="Cu-oxidase-like_N"/>
</dbReference>
<evidence type="ECO:0000256" key="2">
    <source>
        <dbReference type="ARBA" id="ARBA00022723"/>
    </source>
</evidence>
<dbReference type="Proteomes" id="UP000680067">
    <property type="component" value="Unassembled WGS sequence"/>
</dbReference>
<proteinExistence type="predicted"/>
<comment type="subcellular location">
    <subcellularLocation>
        <location evidence="1">Periplasm</location>
    </subcellularLocation>
</comment>
<evidence type="ECO:0000313" key="9">
    <source>
        <dbReference type="Proteomes" id="UP000680067"/>
    </source>
</evidence>
<keyword evidence="2" id="KW-0479">Metal-binding</keyword>
<dbReference type="InterPro" id="IPR045087">
    <property type="entry name" value="Cu-oxidase_fam"/>
</dbReference>
<evidence type="ECO:0000259" key="7">
    <source>
        <dbReference type="Pfam" id="PF07732"/>
    </source>
</evidence>
<evidence type="ECO:0000256" key="1">
    <source>
        <dbReference type="ARBA" id="ARBA00004418"/>
    </source>
</evidence>
<dbReference type="InterPro" id="IPR008972">
    <property type="entry name" value="Cupredoxin"/>
</dbReference>
<dbReference type="CDD" id="cd13900">
    <property type="entry name" value="CuRO_3_Tth-MCO_like"/>
    <property type="match status" value="1"/>
</dbReference>
<evidence type="ECO:0000256" key="4">
    <source>
        <dbReference type="SAM" id="MobiDB-lite"/>
    </source>
</evidence>
<dbReference type="PROSITE" id="PS00080">
    <property type="entry name" value="MULTICOPPER_OXIDASE2"/>
    <property type="match status" value="1"/>
</dbReference>
<dbReference type="InterPro" id="IPR011706">
    <property type="entry name" value="Cu-oxidase_C"/>
</dbReference>
<evidence type="ECO:0000313" key="8">
    <source>
        <dbReference type="EMBL" id="MBR7781856.1"/>
    </source>
</evidence>
<gene>
    <name evidence="8" type="ORF">KDM89_06870</name>
</gene>
<feature type="domain" description="Plastocyanin-like" evidence="7">
    <location>
        <begin position="174"/>
        <end position="244"/>
    </location>
</feature>
<dbReference type="Pfam" id="PF07731">
    <property type="entry name" value="Cu-oxidase_2"/>
    <property type="match status" value="1"/>
</dbReference>
<dbReference type="PANTHER" id="PTHR11709">
    <property type="entry name" value="MULTI-COPPER OXIDASE"/>
    <property type="match status" value="1"/>
</dbReference>
<evidence type="ECO:0000259" key="6">
    <source>
        <dbReference type="Pfam" id="PF07731"/>
    </source>
</evidence>
<dbReference type="RefSeq" id="WP_212687215.1">
    <property type="nucleotide sequence ID" value="NZ_JAGSPN010000004.1"/>
</dbReference>
<keyword evidence="3" id="KW-0560">Oxidoreductase</keyword>
<feature type="region of interest" description="Disordered" evidence="4">
    <location>
        <begin position="691"/>
        <end position="716"/>
    </location>
</feature>
<protein>
    <submittedName>
        <fullName evidence="8">Multicopper oxidase domain-containing protein</fullName>
    </submittedName>
</protein>
<organism evidence="8 9">
    <name type="scientific">Undibacterium luofuense</name>
    <dbReference type="NCBI Taxonomy" id="2828733"/>
    <lineage>
        <taxon>Bacteria</taxon>
        <taxon>Pseudomonadati</taxon>
        <taxon>Pseudomonadota</taxon>
        <taxon>Betaproteobacteria</taxon>
        <taxon>Burkholderiales</taxon>
        <taxon>Oxalobacteraceae</taxon>
        <taxon>Undibacterium</taxon>
    </lineage>
</organism>